<evidence type="ECO:0000256" key="2">
    <source>
        <dbReference type="SAM" id="SignalP"/>
    </source>
</evidence>
<evidence type="ECO:0000256" key="1">
    <source>
        <dbReference type="SAM" id="MobiDB-lite"/>
    </source>
</evidence>
<reference evidence="4 5" key="1">
    <citation type="submission" date="2019-05" db="EMBL/GenBank/DDBJ databases">
        <authorList>
            <consortium name="Pathogen Informatics"/>
        </authorList>
    </citation>
    <scope>NUCLEOTIDE SEQUENCE [LARGE SCALE GENOMIC DNA]</scope>
    <source>
        <strain evidence="4 5">NCTC503</strain>
    </source>
</reference>
<gene>
    <name evidence="4" type="ORF">NCTC503_01866</name>
</gene>
<feature type="domain" description="Transcobalamin-like C-terminal" evidence="3">
    <location>
        <begin position="225"/>
        <end position="302"/>
    </location>
</feature>
<evidence type="ECO:0000313" key="5">
    <source>
        <dbReference type="Proteomes" id="UP000308489"/>
    </source>
</evidence>
<dbReference type="RefSeq" id="WP_138210464.1">
    <property type="nucleotide sequence ID" value="NZ_CBCRUQ010000003.1"/>
</dbReference>
<protein>
    <submittedName>
        <fullName evidence="4">Surface/cell-adhesion protein</fullName>
    </submittedName>
</protein>
<dbReference type="Pfam" id="PF14478">
    <property type="entry name" value="DUF4430"/>
    <property type="match status" value="1"/>
</dbReference>
<dbReference type="AlphaFoldDB" id="A0A4V6KDT2"/>
<dbReference type="Proteomes" id="UP000308489">
    <property type="component" value="Chromosome 1"/>
</dbReference>
<feature type="region of interest" description="Disordered" evidence="1">
    <location>
        <begin position="27"/>
        <end position="170"/>
    </location>
</feature>
<dbReference type="EMBL" id="LR590481">
    <property type="protein sequence ID" value="VTQ91857.1"/>
    <property type="molecule type" value="Genomic_DNA"/>
</dbReference>
<feature type="compositionally biased region" description="Basic and acidic residues" evidence="1">
    <location>
        <begin position="43"/>
        <end position="102"/>
    </location>
</feature>
<feature type="chain" id="PRO_5039236101" evidence="2">
    <location>
        <begin position="23"/>
        <end position="320"/>
    </location>
</feature>
<organism evidence="4 5">
    <name type="scientific">Hathewaya histolytica</name>
    <name type="common">Clostridium histolyticum</name>
    <dbReference type="NCBI Taxonomy" id="1498"/>
    <lineage>
        <taxon>Bacteria</taxon>
        <taxon>Bacillati</taxon>
        <taxon>Bacillota</taxon>
        <taxon>Clostridia</taxon>
        <taxon>Eubacteriales</taxon>
        <taxon>Clostridiaceae</taxon>
        <taxon>Hathewaya</taxon>
    </lineage>
</organism>
<dbReference type="OrthoDB" id="2356646at2"/>
<feature type="compositionally biased region" description="Basic and acidic residues" evidence="1">
    <location>
        <begin position="136"/>
        <end position="152"/>
    </location>
</feature>
<feature type="signal peptide" evidence="2">
    <location>
        <begin position="1"/>
        <end position="22"/>
    </location>
</feature>
<dbReference type="PROSITE" id="PS51257">
    <property type="entry name" value="PROKAR_LIPOPROTEIN"/>
    <property type="match status" value="1"/>
</dbReference>
<sequence length="320" mass="36552">MRRRIKSLVLILLMISVIFTGCKIEKPDDVAKGGKYATNIENTSKDNSEAKDSTDTKDSKDKKDEKKDSSKDSNKDKKESNNQDKKEDNKQEKKDSSKDGKTKNLNTSGKNVQKGETSTNKGKGKNSGKGTTSKKTRAELVAEANKHRESGTKDQYLTDPTPEGMPKPVEWQGKKIDKSKVRYCTLSVDCLTILNNMKDFNKDKMSVLPRSGIIYKARKVAFYEGESVFDMLNREMKKNRIHMEFSMTPIYNSNYIEGIHNLYEFDCGRYSGWMYKVNGWYPNYGCSRYVLKDGDVVNWRYTCDLGRDLGCTWLGKTKDD</sequence>
<keyword evidence="5" id="KW-1185">Reference proteome</keyword>
<keyword evidence="2" id="KW-0732">Signal</keyword>
<evidence type="ECO:0000259" key="3">
    <source>
        <dbReference type="Pfam" id="PF14478"/>
    </source>
</evidence>
<accession>A0A4V6KDT2</accession>
<dbReference type="KEGG" id="hhw:NCTC503_01866"/>
<name>A0A4V6KDT2_HATHI</name>
<evidence type="ECO:0000313" key="4">
    <source>
        <dbReference type="EMBL" id="VTQ91857.1"/>
    </source>
</evidence>
<dbReference type="InterPro" id="IPR027954">
    <property type="entry name" value="Transcobalamin-like_C"/>
</dbReference>
<proteinExistence type="predicted"/>
<feature type="compositionally biased region" description="Polar residues" evidence="1">
    <location>
        <begin position="103"/>
        <end position="116"/>
    </location>
</feature>
<dbReference type="Gene3D" id="2.170.130.30">
    <property type="match status" value="1"/>
</dbReference>